<protein>
    <submittedName>
        <fullName evidence="4">Multiple ankyrin repeats single kh domain</fullName>
    </submittedName>
</protein>
<evidence type="ECO:0000256" key="2">
    <source>
        <dbReference type="ARBA" id="ARBA00023043"/>
    </source>
</evidence>
<dbReference type="EMBL" id="JACAZI010000036">
    <property type="protein sequence ID" value="KAF7328361.1"/>
    <property type="molecule type" value="Genomic_DNA"/>
</dbReference>
<dbReference type="InterPro" id="IPR036770">
    <property type="entry name" value="Ankyrin_rpt-contain_sf"/>
</dbReference>
<dbReference type="Gene3D" id="1.25.40.20">
    <property type="entry name" value="Ankyrin repeat-containing domain"/>
    <property type="match status" value="2"/>
</dbReference>
<feature type="repeat" description="ANK" evidence="3">
    <location>
        <begin position="164"/>
        <end position="193"/>
    </location>
</feature>
<dbReference type="PROSITE" id="PS50297">
    <property type="entry name" value="ANK_REP_REGION"/>
    <property type="match status" value="3"/>
</dbReference>
<accession>A0A8H6U410</accession>
<organism evidence="4 5">
    <name type="scientific">Mycena venus</name>
    <dbReference type="NCBI Taxonomy" id="2733690"/>
    <lineage>
        <taxon>Eukaryota</taxon>
        <taxon>Fungi</taxon>
        <taxon>Dikarya</taxon>
        <taxon>Basidiomycota</taxon>
        <taxon>Agaricomycotina</taxon>
        <taxon>Agaricomycetes</taxon>
        <taxon>Agaricomycetidae</taxon>
        <taxon>Agaricales</taxon>
        <taxon>Marasmiineae</taxon>
        <taxon>Mycenaceae</taxon>
        <taxon>Mycena</taxon>
    </lineage>
</organism>
<dbReference type="PROSITE" id="PS50088">
    <property type="entry name" value="ANK_REPEAT"/>
    <property type="match status" value="4"/>
</dbReference>
<evidence type="ECO:0000313" key="5">
    <source>
        <dbReference type="Proteomes" id="UP000620124"/>
    </source>
</evidence>
<evidence type="ECO:0000256" key="1">
    <source>
        <dbReference type="ARBA" id="ARBA00022737"/>
    </source>
</evidence>
<name>A0A8H6U410_9AGAR</name>
<reference evidence="4" key="1">
    <citation type="submission" date="2020-05" db="EMBL/GenBank/DDBJ databases">
        <title>Mycena genomes resolve the evolution of fungal bioluminescence.</title>
        <authorList>
            <person name="Tsai I.J."/>
        </authorList>
    </citation>
    <scope>NUCLEOTIDE SEQUENCE</scope>
    <source>
        <strain evidence="4">CCC161011</strain>
    </source>
</reference>
<feature type="repeat" description="ANK" evidence="3">
    <location>
        <begin position="95"/>
        <end position="127"/>
    </location>
</feature>
<evidence type="ECO:0000256" key="3">
    <source>
        <dbReference type="PROSITE-ProRule" id="PRU00023"/>
    </source>
</evidence>
<keyword evidence="2 3" id="KW-0040">ANK repeat</keyword>
<proteinExistence type="predicted"/>
<sequence>MAFLFAINLVFLVDIELTLRQNRRNRMSGESDWTFGQTLAMLLLVLPLRDLRLFKARRDVNAALQNAVRWQATTDILWDLVKRGADMNVVADDCAFQTALHLAVSRSDLEFTKILLACGANPNIQDSTDGTALHAASYAGNMKIIQLLLESGADPNIKGGLYGTALQAASCIGNPEIIEVLLANGADPNIQGGKHGTALQAAAYCGHPDAVQILLTRGADPNIQGGDHGTTLEAALMSSRAWGNRDIIKMLLINGADPSVQSELTLLSLSETQGTQGPILRFQIPGCSHPTLLHVAAA</sequence>
<dbReference type="SUPFAM" id="SSF48403">
    <property type="entry name" value="Ankyrin repeat"/>
    <property type="match status" value="1"/>
</dbReference>
<keyword evidence="5" id="KW-1185">Reference proteome</keyword>
<feature type="repeat" description="ANK" evidence="3">
    <location>
        <begin position="128"/>
        <end position="160"/>
    </location>
</feature>
<dbReference type="OrthoDB" id="194358at2759"/>
<dbReference type="PRINTS" id="PR01415">
    <property type="entry name" value="ANKYRIN"/>
</dbReference>
<gene>
    <name evidence="4" type="ORF">MVEN_02551700</name>
</gene>
<evidence type="ECO:0000313" key="4">
    <source>
        <dbReference type="EMBL" id="KAF7328361.1"/>
    </source>
</evidence>
<comment type="caution">
    <text evidence="4">The sequence shown here is derived from an EMBL/GenBank/DDBJ whole genome shotgun (WGS) entry which is preliminary data.</text>
</comment>
<dbReference type="AlphaFoldDB" id="A0A8H6U410"/>
<dbReference type="Proteomes" id="UP000620124">
    <property type="component" value="Unassembled WGS sequence"/>
</dbReference>
<dbReference type="PANTHER" id="PTHR24171">
    <property type="entry name" value="ANKYRIN REPEAT DOMAIN-CONTAINING PROTEIN 39-RELATED"/>
    <property type="match status" value="1"/>
</dbReference>
<dbReference type="InterPro" id="IPR002110">
    <property type="entry name" value="Ankyrin_rpt"/>
</dbReference>
<feature type="repeat" description="ANK" evidence="3">
    <location>
        <begin position="194"/>
        <end position="226"/>
    </location>
</feature>
<dbReference type="SMART" id="SM00248">
    <property type="entry name" value="ANK"/>
    <property type="match status" value="6"/>
</dbReference>
<keyword evidence="1" id="KW-0677">Repeat</keyword>
<dbReference type="PANTHER" id="PTHR24171:SF9">
    <property type="entry name" value="ANKYRIN REPEAT DOMAIN-CONTAINING PROTEIN 39"/>
    <property type="match status" value="1"/>
</dbReference>
<dbReference type="Pfam" id="PF12796">
    <property type="entry name" value="Ank_2"/>
    <property type="match status" value="2"/>
</dbReference>